<evidence type="ECO:0000313" key="8">
    <source>
        <dbReference type="EMBL" id="GGK03621.1"/>
    </source>
</evidence>
<dbReference type="Gene3D" id="3.40.50.1820">
    <property type="entry name" value="alpha/beta hydrolase"/>
    <property type="match status" value="1"/>
</dbReference>
<name>A0A8J3B8R4_9ACTN</name>
<dbReference type="GO" id="GO:0071770">
    <property type="term" value="P:DIM/DIP cell wall layer assembly"/>
    <property type="evidence" value="ECO:0007669"/>
    <property type="project" value="TreeGrafter"/>
</dbReference>
<dbReference type="PROSITE" id="PS52004">
    <property type="entry name" value="KS3_2"/>
    <property type="match status" value="1"/>
</dbReference>
<keyword evidence="4" id="KW-0808">Transferase</keyword>
<dbReference type="Pfam" id="PF00698">
    <property type="entry name" value="Acyl_transf_1"/>
    <property type="match status" value="1"/>
</dbReference>
<dbReference type="GO" id="GO:0031177">
    <property type="term" value="F:phosphopantetheine binding"/>
    <property type="evidence" value="ECO:0007669"/>
    <property type="project" value="InterPro"/>
</dbReference>
<feature type="domain" description="Ketosynthase family 3 (KS3)" evidence="7">
    <location>
        <begin position="6"/>
        <end position="425"/>
    </location>
</feature>
<dbReference type="CDD" id="cd00833">
    <property type="entry name" value="PKS"/>
    <property type="match status" value="1"/>
</dbReference>
<dbReference type="InterPro" id="IPR001227">
    <property type="entry name" value="Ac_transferase_dom_sf"/>
</dbReference>
<keyword evidence="3" id="KW-0597">Phosphoprotein</keyword>
<evidence type="ECO:0000313" key="9">
    <source>
        <dbReference type="Proteomes" id="UP000649739"/>
    </source>
</evidence>
<dbReference type="InterPro" id="IPR032821">
    <property type="entry name" value="PKS_assoc"/>
</dbReference>
<dbReference type="GO" id="GO:0004312">
    <property type="term" value="F:fatty acid synthase activity"/>
    <property type="evidence" value="ECO:0007669"/>
    <property type="project" value="TreeGrafter"/>
</dbReference>
<feature type="compositionally biased region" description="Gly residues" evidence="5">
    <location>
        <begin position="1232"/>
        <end position="1242"/>
    </location>
</feature>
<organism evidence="8 9">
    <name type="scientific">Pilimelia anulata</name>
    <dbReference type="NCBI Taxonomy" id="53371"/>
    <lineage>
        <taxon>Bacteria</taxon>
        <taxon>Bacillati</taxon>
        <taxon>Actinomycetota</taxon>
        <taxon>Actinomycetes</taxon>
        <taxon>Micromonosporales</taxon>
        <taxon>Micromonosporaceae</taxon>
        <taxon>Pilimelia</taxon>
    </lineage>
</organism>
<dbReference type="SMART" id="SM00822">
    <property type="entry name" value="PKS_KR"/>
    <property type="match status" value="1"/>
</dbReference>
<dbReference type="Pfam" id="PF08659">
    <property type="entry name" value="KR"/>
    <property type="match status" value="1"/>
</dbReference>
<dbReference type="Pfam" id="PF00109">
    <property type="entry name" value="ketoacyl-synt"/>
    <property type="match status" value="1"/>
</dbReference>
<evidence type="ECO:0000256" key="5">
    <source>
        <dbReference type="SAM" id="MobiDB-lite"/>
    </source>
</evidence>
<evidence type="ECO:0000256" key="1">
    <source>
        <dbReference type="ARBA" id="ARBA00001957"/>
    </source>
</evidence>
<dbReference type="InterPro" id="IPR009081">
    <property type="entry name" value="PP-bd_ACP"/>
</dbReference>
<dbReference type="InterPro" id="IPR050091">
    <property type="entry name" value="PKS_NRPS_Biosynth_Enz"/>
</dbReference>
<feature type="region of interest" description="Disordered" evidence="5">
    <location>
        <begin position="958"/>
        <end position="977"/>
    </location>
</feature>
<dbReference type="Pfam" id="PF02801">
    <property type="entry name" value="Ketoacyl-synt_C"/>
    <property type="match status" value="1"/>
</dbReference>
<keyword evidence="9" id="KW-1185">Reference proteome</keyword>
<feature type="region of interest" description="Disordered" evidence="5">
    <location>
        <begin position="1217"/>
        <end position="1242"/>
    </location>
</feature>
<dbReference type="Pfam" id="PF16197">
    <property type="entry name" value="KAsynt_C_assoc"/>
    <property type="match status" value="1"/>
</dbReference>
<dbReference type="Gene3D" id="3.30.70.3290">
    <property type="match status" value="1"/>
</dbReference>
<dbReference type="InterPro" id="IPR014043">
    <property type="entry name" value="Acyl_transferase_dom"/>
</dbReference>
<accession>A0A8J3B8R4</accession>
<evidence type="ECO:0000259" key="6">
    <source>
        <dbReference type="PROSITE" id="PS50075"/>
    </source>
</evidence>
<dbReference type="GO" id="GO:0006633">
    <property type="term" value="P:fatty acid biosynthetic process"/>
    <property type="evidence" value="ECO:0007669"/>
    <property type="project" value="InterPro"/>
</dbReference>
<dbReference type="GO" id="GO:0005886">
    <property type="term" value="C:plasma membrane"/>
    <property type="evidence" value="ECO:0007669"/>
    <property type="project" value="TreeGrafter"/>
</dbReference>
<dbReference type="RefSeq" id="WP_189171447.1">
    <property type="nucleotide sequence ID" value="NZ_BMQB01000009.1"/>
</dbReference>
<reference evidence="8" key="2">
    <citation type="submission" date="2020-09" db="EMBL/GenBank/DDBJ databases">
        <authorList>
            <person name="Sun Q."/>
            <person name="Ohkuma M."/>
        </authorList>
    </citation>
    <scope>NUCLEOTIDE SEQUENCE</scope>
    <source>
        <strain evidence="8">JCM 3090</strain>
    </source>
</reference>
<dbReference type="Proteomes" id="UP000649739">
    <property type="component" value="Unassembled WGS sequence"/>
</dbReference>
<protein>
    <recommendedName>
        <fullName evidence="10">Acyl transferase domain-containing protein</fullName>
    </recommendedName>
</protein>
<dbReference type="InterPro" id="IPR018201">
    <property type="entry name" value="Ketoacyl_synth_AS"/>
</dbReference>
<gene>
    <name evidence="8" type="ORF">GCM10010123_36930</name>
</gene>
<dbReference type="InterPro" id="IPR057326">
    <property type="entry name" value="KR_dom"/>
</dbReference>
<evidence type="ECO:0000256" key="3">
    <source>
        <dbReference type="ARBA" id="ARBA00022553"/>
    </source>
</evidence>
<dbReference type="SUPFAM" id="SSF51735">
    <property type="entry name" value="NAD(P)-binding Rossmann-fold domains"/>
    <property type="match status" value="2"/>
</dbReference>
<proteinExistence type="predicted"/>
<evidence type="ECO:0000256" key="2">
    <source>
        <dbReference type="ARBA" id="ARBA00022450"/>
    </source>
</evidence>
<dbReference type="InterPro" id="IPR029058">
    <property type="entry name" value="AB_hydrolase_fold"/>
</dbReference>
<feature type="domain" description="Carrier" evidence="6">
    <location>
        <begin position="1363"/>
        <end position="1437"/>
    </location>
</feature>
<reference evidence="8" key="1">
    <citation type="journal article" date="2014" name="Int. J. Syst. Evol. Microbiol.">
        <title>Complete genome sequence of Corynebacterium casei LMG S-19264T (=DSM 44701T), isolated from a smear-ripened cheese.</title>
        <authorList>
            <consortium name="US DOE Joint Genome Institute (JGI-PGF)"/>
            <person name="Walter F."/>
            <person name="Albersmeier A."/>
            <person name="Kalinowski J."/>
            <person name="Ruckert C."/>
        </authorList>
    </citation>
    <scope>NUCLEOTIDE SEQUENCE</scope>
    <source>
        <strain evidence="8">JCM 3090</strain>
    </source>
</reference>
<dbReference type="SMART" id="SM00825">
    <property type="entry name" value="PKS_KS"/>
    <property type="match status" value="1"/>
</dbReference>
<dbReference type="SMART" id="SM00827">
    <property type="entry name" value="PKS_AT"/>
    <property type="match status" value="1"/>
</dbReference>
<feature type="region of interest" description="Disordered" evidence="5">
    <location>
        <begin position="485"/>
        <end position="504"/>
    </location>
</feature>
<dbReference type="PROSITE" id="PS50075">
    <property type="entry name" value="CARRIER"/>
    <property type="match status" value="1"/>
</dbReference>
<sequence>MTDPARDPVAVIGMSGRFPGADSVEEFWRNLVAGADVSRTYTDRELVDAGLPADAVADPTLVRTCYPLAGPGRFAADFFGVGRAEAEVTDPQHRLFLECCWTALEDAGYPPGGPVGVFAAASATRHHAERVDPSDRARRAAHPLHVAAGGDAGMLALRVSYKLRLTGPSLTVQTACSSSLVAVHLAARSLRARECAVALAGGASVRLLEPSGVRYEPGGILAPDGRCRAFDAAASGTASGDGAAVVVLKRLADALADGDHVYAVLRGSAVNNDGAAKVGLTAPSAEGQAAVLRAALADAGVDPATIGYVEAHGTGTALGDPIELRALRAAYGSAGACTVGAVKASIGHLDAAAGIAGLVKAVLAVDRGYLPGTPHFRTPNPALALAGGPFRISGHGEAWGGAGPRRAGVSAFGMGGTNAHVIVEQAPERAVAAGRGAAGAVGAPAGAGAGGPAAGPWVLPLSAHTADELAAAAGRLADRLDPADRGVHADHRGPAHDGVPSEHRVAADRPVPADYPVPAAAAAPALGDAAWTLWAGRARFGCRRAVVAADPAAAAAALRTPAPPVAAAADPTVVYLLAGQGSRYAGAGSALYAAEPAFRDAVDECAAAFAGHGLRDVRELLLGADEPAAAETLHAQPAVFTLDYACARLLGAYGVTPGALLGHSLGELAGACLAGVLDLAGAARLVAARSRLMQDLPPGGMLAVALPEHELLAVLGGQGTVAAVNAPDACVVAGADAELPAIRERLAAAGAVVRELPVRRPFHTAHTEPARAALAAVARGVRLLPPRVRLASNVTGDWLTDAQATDPAYWAEHLRRPVRFAAGVAAAAALPDPVFVEVGPAGLAGPVRAMAAGPVVRLLPRAGTDPAYAAPAAVARLWEHGVEPDPAARRGDARRTPLPTYPFARDEYLLPRVAPAAGGRWTPVWFPAPPPRPRPALRAQRWLVVGGDAAVPEALAARGDHAHHAPPPSGPDGGGHGWAGALVEAAGAPERLLLVAAGDARPAALTALVGALRAARPGGAIAVDVVTPGLYDVAGAPVAGPGRAALHGVAADLADRYPGVRFHFTDTDGASADGADPGRLLAEWGAQDRPTHVAYRGGRRFGRAHVPLPAAPGGAADVVVPGAGYLVTGASRPLGVLLAEQLAAAGARLALVGDPDLPDPADPAAAHPLAARLGRLLAARPGAVTWASADPADPAAVREAVAAGRAALGRIRGALHAADPPPAAGASDPTAPGGGDDPGGTAGARLVAELLAADAPDFLVLTTTGGDGAALGALAAHRTAAGLPTVAVRTGDGIATAPAAVGGVATAVGADPAGIAAAAWAAVRHGAAEVVVGPAPTGDRGGRATAAATDPATAAAPGVAAAEPADPIAAAVAEIWREVLGVPECGPDDDFHDLGGNSLFAMQIVARLRDRYGDLPLSAIFEAPTVAGLAAAIRVRQAASLDPDELDALLREIEAAPAADEAVAGGGRD</sequence>
<dbReference type="InterPro" id="IPR036291">
    <property type="entry name" value="NAD(P)-bd_dom_sf"/>
</dbReference>
<keyword evidence="2" id="KW-0596">Phosphopantetheine</keyword>
<dbReference type="InterPro" id="IPR013968">
    <property type="entry name" value="PKS_KR"/>
</dbReference>
<dbReference type="GO" id="GO:0004315">
    <property type="term" value="F:3-oxoacyl-[acyl-carrier-protein] synthase activity"/>
    <property type="evidence" value="ECO:0007669"/>
    <property type="project" value="InterPro"/>
</dbReference>
<dbReference type="FunFam" id="1.10.1200.10:FF:000016">
    <property type="entry name" value="Non-ribosomal peptide synthase"/>
    <property type="match status" value="1"/>
</dbReference>
<dbReference type="InterPro" id="IPR014030">
    <property type="entry name" value="Ketoacyl_synth_N"/>
</dbReference>
<dbReference type="Gene3D" id="3.40.47.10">
    <property type="match status" value="1"/>
</dbReference>
<dbReference type="SUPFAM" id="SSF52151">
    <property type="entry name" value="FabD/lysophospholipase-like"/>
    <property type="match status" value="1"/>
</dbReference>
<dbReference type="InterPro" id="IPR020806">
    <property type="entry name" value="PKS_PP-bd"/>
</dbReference>
<evidence type="ECO:0008006" key="10">
    <source>
        <dbReference type="Google" id="ProtNLM"/>
    </source>
</evidence>
<feature type="compositionally biased region" description="Low complexity" evidence="5">
    <location>
        <begin position="1217"/>
        <end position="1231"/>
    </location>
</feature>
<comment type="caution">
    <text evidence="8">The sequence shown here is derived from an EMBL/GenBank/DDBJ whole genome shotgun (WGS) entry which is preliminary data.</text>
</comment>
<evidence type="ECO:0000259" key="7">
    <source>
        <dbReference type="PROSITE" id="PS52004"/>
    </source>
</evidence>
<dbReference type="InterPro" id="IPR020841">
    <property type="entry name" value="PKS_Beta-ketoAc_synthase_dom"/>
</dbReference>
<dbReference type="SUPFAM" id="SSF55048">
    <property type="entry name" value="Probable ACP-binding domain of malonyl-CoA ACP transacylase"/>
    <property type="match status" value="1"/>
</dbReference>
<dbReference type="Gene3D" id="3.40.366.10">
    <property type="entry name" value="Malonyl-Coenzyme A Acyl Carrier Protein, domain 2"/>
    <property type="match status" value="1"/>
</dbReference>
<dbReference type="PANTHER" id="PTHR43775:SF37">
    <property type="entry name" value="SI:DKEY-61P9.11"/>
    <property type="match status" value="1"/>
</dbReference>
<dbReference type="PROSITE" id="PS00606">
    <property type="entry name" value="KS3_1"/>
    <property type="match status" value="1"/>
</dbReference>
<dbReference type="InterPro" id="IPR016039">
    <property type="entry name" value="Thiolase-like"/>
</dbReference>
<dbReference type="GO" id="GO:0044550">
    <property type="term" value="P:secondary metabolite biosynthetic process"/>
    <property type="evidence" value="ECO:0007669"/>
    <property type="project" value="UniProtKB-ARBA"/>
</dbReference>
<dbReference type="EMBL" id="BMQB01000009">
    <property type="protein sequence ID" value="GGK03621.1"/>
    <property type="molecule type" value="Genomic_DNA"/>
</dbReference>
<dbReference type="SUPFAM" id="SSF47336">
    <property type="entry name" value="ACP-like"/>
    <property type="match status" value="1"/>
</dbReference>
<dbReference type="SMART" id="SM00823">
    <property type="entry name" value="PKS_PP"/>
    <property type="match status" value="1"/>
</dbReference>
<comment type="cofactor">
    <cofactor evidence="1">
        <name>pantetheine 4'-phosphate</name>
        <dbReference type="ChEBI" id="CHEBI:47942"/>
    </cofactor>
</comment>
<dbReference type="InterPro" id="IPR016035">
    <property type="entry name" value="Acyl_Trfase/lysoPLipase"/>
</dbReference>
<dbReference type="Gene3D" id="3.40.50.720">
    <property type="entry name" value="NAD(P)-binding Rossmann-like Domain"/>
    <property type="match status" value="1"/>
</dbReference>
<dbReference type="GO" id="GO:0005737">
    <property type="term" value="C:cytoplasm"/>
    <property type="evidence" value="ECO:0007669"/>
    <property type="project" value="TreeGrafter"/>
</dbReference>
<dbReference type="InterPro" id="IPR014031">
    <property type="entry name" value="Ketoacyl_synth_C"/>
</dbReference>
<dbReference type="SUPFAM" id="SSF53901">
    <property type="entry name" value="Thiolase-like"/>
    <property type="match status" value="1"/>
</dbReference>
<dbReference type="InterPro" id="IPR016036">
    <property type="entry name" value="Malonyl_transacylase_ACP-bd"/>
</dbReference>
<dbReference type="InterPro" id="IPR036736">
    <property type="entry name" value="ACP-like_sf"/>
</dbReference>
<evidence type="ECO:0000256" key="4">
    <source>
        <dbReference type="ARBA" id="ARBA00022679"/>
    </source>
</evidence>
<dbReference type="Pfam" id="PF00550">
    <property type="entry name" value="PP-binding"/>
    <property type="match status" value="1"/>
</dbReference>
<dbReference type="PANTHER" id="PTHR43775">
    <property type="entry name" value="FATTY ACID SYNTHASE"/>
    <property type="match status" value="1"/>
</dbReference>